<keyword evidence="1" id="KW-0472">Membrane</keyword>
<keyword evidence="1" id="KW-1133">Transmembrane helix</keyword>
<accession>A0ABT5MXD1</accession>
<evidence type="ECO:0000313" key="3">
    <source>
        <dbReference type="Proteomes" id="UP001528673"/>
    </source>
</evidence>
<comment type="caution">
    <text evidence="2">The sequence shown here is derived from an EMBL/GenBank/DDBJ whole genome shotgun (WGS) entry which is preliminary data.</text>
</comment>
<evidence type="ECO:0000256" key="1">
    <source>
        <dbReference type="SAM" id="Phobius"/>
    </source>
</evidence>
<feature type="transmembrane region" description="Helical" evidence="1">
    <location>
        <begin position="6"/>
        <end position="27"/>
    </location>
</feature>
<keyword evidence="1" id="KW-0812">Transmembrane</keyword>
<gene>
    <name evidence="2" type="ORF">PSQ40_05135</name>
</gene>
<evidence type="ECO:0000313" key="2">
    <source>
        <dbReference type="EMBL" id="MDD0837951.1"/>
    </source>
</evidence>
<keyword evidence="3" id="KW-1185">Reference proteome</keyword>
<name>A0ABT5MXD1_9BURK</name>
<organism evidence="2 3">
    <name type="scientific">Curvibacter cyanobacteriorum</name>
    <dbReference type="NCBI Taxonomy" id="3026422"/>
    <lineage>
        <taxon>Bacteria</taxon>
        <taxon>Pseudomonadati</taxon>
        <taxon>Pseudomonadota</taxon>
        <taxon>Betaproteobacteria</taxon>
        <taxon>Burkholderiales</taxon>
        <taxon>Comamonadaceae</taxon>
        <taxon>Curvibacter</taxon>
    </lineage>
</organism>
<sequence>MLRKVIVIGALTLIFLVVVSILHDYWWRCSSGGLSRDFALAIANEKLSAQEKKYQTAEYSLKAILHHGDDWMFTYEVKDCTIDIIVNKCGVADVGGLTRGCF</sequence>
<evidence type="ECO:0008006" key="4">
    <source>
        <dbReference type="Google" id="ProtNLM"/>
    </source>
</evidence>
<proteinExistence type="predicted"/>
<protein>
    <recommendedName>
        <fullName evidence="4">PepSY domain-containing protein</fullName>
    </recommendedName>
</protein>
<dbReference type="Proteomes" id="UP001528673">
    <property type="component" value="Unassembled WGS sequence"/>
</dbReference>
<dbReference type="RefSeq" id="WP_273949283.1">
    <property type="nucleotide sequence ID" value="NZ_JAQSIP010000002.1"/>
</dbReference>
<dbReference type="EMBL" id="JAQSIP010000002">
    <property type="protein sequence ID" value="MDD0837951.1"/>
    <property type="molecule type" value="Genomic_DNA"/>
</dbReference>
<reference evidence="2 3" key="1">
    <citation type="submission" date="2023-02" db="EMBL/GenBank/DDBJ databases">
        <title>Bacterial whole genomic sequence of Curvibacter sp. HBC61.</title>
        <authorList>
            <person name="Le V."/>
            <person name="Ko S.-R."/>
            <person name="Ahn C.-Y."/>
            <person name="Oh H.-M."/>
        </authorList>
    </citation>
    <scope>NUCLEOTIDE SEQUENCE [LARGE SCALE GENOMIC DNA]</scope>
    <source>
        <strain evidence="2 3">HBC61</strain>
    </source>
</reference>